<feature type="domain" description="VOC" evidence="1">
    <location>
        <begin position="7"/>
        <end position="123"/>
    </location>
</feature>
<gene>
    <name evidence="2" type="ORF">SAMN04488055_2645</name>
</gene>
<dbReference type="AlphaFoldDB" id="A0A1N6G931"/>
<reference evidence="3" key="1">
    <citation type="submission" date="2016-11" db="EMBL/GenBank/DDBJ databases">
        <authorList>
            <person name="Varghese N."/>
            <person name="Submissions S."/>
        </authorList>
    </citation>
    <scope>NUCLEOTIDE SEQUENCE [LARGE SCALE GENOMIC DNA]</scope>
    <source>
        <strain evidence="3">DSM 24787</strain>
    </source>
</reference>
<dbReference type="EMBL" id="FSRA01000001">
    <property type="protein sequence ID" value="SIO04004.1"/>
    <property type="molecule type" value="Genomic_DNA"/>
</dbReference>
<dbReference type="PROSITE" id="PS51819">
    <property type="entry name" value="VOC"/>
    <property type="match status" value="1"/>
</dbReference>
<dbReference type="SUPFAM" id="SSF54593">
    <property type="entry name" value="Glyoxalase/Bleomycin resistance protein/Dihydroxybiphenyl dioxygenase"/>
    <property type="match status" value="1"/>
</dbReference>
<dbReference type="Pfam" id="PF00903">
    <property type="entry name" value="Glyoxalase"/>
    <property type="match status" value="1"/>
</dbReference>
<proteinExistence type="predicted"/>
<dbReference type="STRING" id="536979.SAMN04488055_2645"/>
<dbReference type="InterPro" id="IPR037523">
    <property type="entry name" value="VOC_core"/>
</dbReference>
<sequence length="123" mass="13593">MNKQPGMLIGLDLTVPNATEVSNFYHEVIGWEIGTQQMGDYEDYFMKNPETGDVIAGVCHNKGSNKHLPPTWLVYIQVADLDLSLAKCEKLGGKIMSEKRSCGNVGEFVLIQDPAGAYIMLWG</sequence>
<organism evidence="2 3">
    <name type="scientific">Chitinophaga niabensis</name>
    <dbReference type="NCBI Taxonomy" id="536979"/>
    <lineage>
        <taxon>Bacteria</taxon>
        <taxon>Pseudomonadati</taxon>
        <taxon>Bacteroidota</taxon>
        <taxon>Chitinophagia</taxon>
        <taxon>Chitinophagales</taxon>
        <taxon>Chitinophagaceae</taxon>
        <taxon>Chitinophaga</taxon>
    </lineage>
</organism>
<dbReference type="InterPro" id="IPR052164">
    <property type="entry name" value="Anthracycline_SecMetBiosynth"/>
</dbReference>
<dbReference type="RefSeq" id="WP_074239688.1">
    <property type="nucleotide sequence ID" value="NZ_FSRA01000001.1"/>
</dbReference>
<dbReference type="PANTHER" id="PTHR33993">
    <property type="entry name" value="GLYOXALASE-RELATED"/>
    <property type="match status" value="1"/>
</dbReference>
<accession>A0A1N6G931</accession>
<dbReference type="CDD" id="cd07247">
    <property type="entry name" value="SgaA_N_like"/>
    <property type="match status" value="1"/>
</dbReference>
<protein>
    <recommendedName>
        <fullName evidence="1">VOC domain-containing protein</fullName>
    </recommendedName>
</protein>
<evidence type="ECO:0000259" key="1">
    <source>
        <dbReference type="PROSITE" id="PS51819"/>
    </source>
</evidence>
<name>A0A1N6G931_9BACT</name>
<evidence type="ECO:0000313" key="2">
    <source>
        <dbReference type="EMBL" id="SIO04004.1"/>
    </source>
</evidence>
<dbReference type="Proteomes" id="UP000185003">
    <property type="component" value="Unassembled WGS sequence"/>
</dbReference>
<dbReference type="InterPro" id="IPR029068">
    <property type="entry name" value="Glyas_Bleomycin-R_OHBP_Dase"/>
</dbReference>
<dbReference type="OrthoDB" id="9793039at2"/>
<dbReference type="InterPro" id="IPR004360">
    <property type="entry name" value="Glyas_Fos-R_dOase_dom"/>
</dbReference>
<dbReference type="Gene3D" id="3.10.180.10">
    <property type="entry name" value="2,3-Dihydroxybiphenyl 1,2-Dioxygenase, domain 1"/>
    <property type="match status" value="1"/>
</dbReference>
<keyword evidence="3" id="KW-1185">Reference proteome</keyword>
<evidence type="ECO:0000313" key="3">
    <source>
        <dbReference type="Proteomes" id="UP000185003"/>
    </source>
</evidence>
<dbReference type="PANTHER" id="PTHR33993:SF14">
    <property type="entry name" value="GB|AAF24581.1"/>
    <property type="match status" value="1"/>
</dbReference>